<dbReference type="Gene3D" id="4.10.400.10">
    <property type="entry name" value="Low-density Lipoprotein Receptor"/>
    <property type="match status" value="1"/>
</dbReference>
<feature type="chain" id="PRO_5012701265" description="Glucosidase 2 subunit beta" evidence="5">
    <location>
        <begin position="19"/>
        <end position="556"/>
    </location>
</feature>
<reference evidence="8" key="1">
    <citation type="submission" date="2016-10" db="EMBL/GenBank/DDBJ databases">
        <authorList>
            <person name="Benchimol M."/>
            <person name="Almeida L.G."/>
            <person name="Vasconcelos A.T."/>
            <person name="Perreira-Neves A."/>
            <person name="Rosa I.A."/>
            <person name="Tasca T."/>
            <person name="Bogo M.R."/>
            <person name="de Souza W."/>
        </authorList>
    </citation>
    <scope>NUCLEOTIDE SEQUENCE [LARGE SCALE GENOMIC DNA]</scope>
    <source>
        <strain evidence="8">K</strain>
    </source>
</reference>
<accession>A0A1J4JRA2</accession>
<dbReference type="InterPro" id="IPR002172">
    <property type="entry name" value="LDrepeatLR_classA_rpt"/>
</dbReference>
<dbReference type="VEuPathDB" id="TrichDB:TRFO_31538"/>
<dbReference type="EMBL" id="MLAK01000905">
    <property type="protein sequence ID" value="OHT01563.1"/>
    <property type="molecule type" value="Genomic_DNA"/>
</dbReference>
<proteinExistence type="predicted"/>
<evidence type="ECO:0000256" key="3">
    <source>
        <dbReference type="ARBA" id="ARBA00023157"/>
    </source>
</evidence>
<evidence type="ECO:0000256" key="5">
    <source>
        <dbReference type="SAM" id="SignalP"/>
    </source>
</evidence>
<keyword evidence="5" id="KW-0732">Signal</keyword>
<dbReference type="Proteomes" id="UP000179807">
    <property type="component" value="Unassembled WGS sequence"/>
</dbReference>
<evidence type="ECO:0000259" key="7">
    <source>
        <dbReference type="Pfam" id="PF13015"/>
    </source>
</evidence>
<evidence type="ECO:0000256" key="2">
    <source>
        <dbReference type="ARBA" id="ARBA00022824"/>
    </source>
</evidence>
<feature type="domain" description="Glucosidase II beta subunit N-terminal" evidence="6">
    <location>
        <begin position="12"/>
        <end position="169"/>
    </location>
</feature>
<sequence>MILFSFFLIFLKAFQIRGVPPNLESKYTSSIDSKAQTFRCFDNSKTISLSKLNDNVVDCADGSDEPGTSAYESNKFYCQNDGFEPILIDSWKVDDGVCDCCDCSDEPSELASKVLKSPEFRNLSCDFKKQRKSDLVSKFKQIYNQGLKIYEKYSEEGEIRYNLDIYKKAKIDHKISILEKMREKVIDRLPYDNLGDPDDFPSFENWIPPAKTLEYENEFQNDFRNNYEDYEFNYDEFRDDYYYGNNNDEDDYDRYYGHYDRYDRYNYYENPQDYRNDYTYEYIPPPTEPTPFPEENHQNDFNNDNDNNNNNNYNNNDNNNANNDDYDGGYQNYVDSNYYGSVGESQDVKEKELSGFKKLIKYIWNFTFLFPEIIEIYQYRNSNSQPPNNHYNDYGYHPWDPETTEKVNAIDEQLNPARSESFSLNTIANLDQSIDKAFVHLIGKDFKHGEYTLNFLREFKKEWDYLGSFTNVTDNTMIYGDGSFCYRSKHGKSQSKSTIIDLQCWNKDKLVRVTRMNECEYRAVFATPLGCKDAQTRLQNMTLEELEKLNNVMVNA</sequence>
<dbReference type="GO" id="GO:0017177">
    <property type="term" value="C:glucosidase II complex"/>
    <property type="evidence" value="ECO:0007669"/>
    <property type="project" value="TreeGrafter"/>
</dbReference>
<evidence type="ECO:0000313" key="8">
    <source>
        <dbReference type="EMBL" id="OHT01563.1"/>
    </source>
</evidence>
<keyword evidence="3" id="KW-1015">Disulfide bond</keyword>
<dbReference type="SUPFAM" id="SSF57424">
    <property type="entry name" value="LDL receptor-like module"/>
    <property type="match status" value="1"/>
</dbReference>
<dbReference type="Gene3D" id="2.70.130.10">
    <property type="entry name" value="Mannose-6-phosphate receptor binding domain"/>
    <property type="match status" value="1"/>
</dbReference>
<evidence type="ECO:0000256" key="4">
    <source>
        <dbReference type="SAM" id="MobiDB-lite"/>
    </source>
</evidence>
<comment type="caution">
    <text evidence="8">The sequence shown here is derived from an EMBL/GenBank/DDBJ whole genome shotgun (WGS) entry which is preliminary data.</text>
</comment>
<dbReference type="GO" id="GO:0006491">
    <property type="term" value="P:N-glycan processing"/>
    <property type="evidence" value="ECO:0007669"/>
    <property type="project" value="TreeGrafter"/>
</dbReference>
<dbReference type="AlphaFoldDB" id="A0A1J4JRA2"/>
<dbReference type="GeneID" id="94842691"/>
<dbReference type="Pfam" id="PF12999">
    <property type="entry name" value="PRKCSH-like"/>
    <property type="match status" value="1"/>
</dbReference>
<dbReference type="InterPro" id="IPR009011">
    <property type="entry name" value="Man6P_isomerase_rcpt-bd_dom_sf"/>
</dbReference>
<keyword evidence="9" id="KW-1185">Reference proteome</keyword>
<feature type="region of interest" description="Disordered" evidence="4">
    <location>
        <begin position="276"/>
        <end position="333"/>
    </location>
</feature>
<dbReference type="CDD" id="cd00112">
    <property type="entry name" value="LDLa"/>
    <property type="match status" value="1"/>
</dbReference>
<dbReference type="InterPro" id="IPR028146">
    <property type="entry name" value="PRKCSH_N"/>
</dbReference>
<feature type="compositionally biased region" description="Pro residues" evidence="4">
    <location>
        <begin position="283"/>
        <end position="292"/>
    </location>
</feature>
<name>A0A1J4JRA2_9EUKA</name>
<keyword evidence="2" id="KW-0256">Endoplasmic reticulum</keyword>
<dbReference type="InterPro" id="IPR036607">
    <property type="entry name" value="PRKCSH"/>
</dbReference>
<evidence type="ECO:0000259" key="6">
    <source>
        <dbReference type="Pfam" id="PF12999"/>
    </source>
</evidence>
<gene>
    <name evidence="8" type="ORF">TRFO_31538</name>
</gene>
<feature type="signal peptide" evidence="5">
    <location>
        <begin position="1"/>
        <end position="18"/>
    </location>
</feature>
<dbReference type="PANTHER" id="PTHR12630">
    <property type="entry name" value="N-LINKED OLIGOSACCHARIDE PROCESSING"/>
    <property type="match status" value="1"/>
</dbReference>
<organism evidence="8 9">
    <name type="scientific">Tritrichomonas foetus</name>
    <dbReference type="NCBI Taxonomy" id="1144522"/>
    <lineage>
        <taxon>Eukaryota</taxon>
        <taxon>Metamonada</taxon>
        <taxon>Parabasalia</taxon>
        <taxon>Tritrichomonadida</taxon>
        <taxon>Tritrichomonadidae</taxon>
        <taxon>Tritrichomonas</taxon>
    </lineage>
</organism>
<feature type="compositionally biased region" description="Low complexity" evidence="4">
    <location>
        <begin position="299"/>
        <end position="323"/>
    </location>
</feature>
<dbReference type="OrthoDB" id="28322at2759"/>
<evidence type="ECO:0000256" key="1">
    <source>
        <dbReference type="ARBA" id="ARBA00022387"/>
    </source>
</evidence>
<dbReference type="InterPro" id="IPR039794">
    <property type="entry name" value="Gtb1-like"/>
</dbReference>
<dbReference type="SUPFAM" id="SSF50911">
    <property type="entry name" value="Mannose 6-phosphate receptor domain"/>
    <property type="match status" value="1"/>
</dbReference>
<dbReference type="InterPro" id="IPR036055">
    <property type="entry name" value="LDL_receptor-like_sf"/>
</dbReference>
<evidence type="ECO:0000313" key="9">
    <source>
        <dbReference type="Proteomes" id="UP000179807"/>
    </source>
</evidence>
<feature type="domain" description="Glucosidase 2 subunit beta-like" evidence="7">
    <location>
        <begin position="446"/>
        <end position="546"/>
    </location>
</feature>
<protein>
    <recommendedName>
        <fullName evidence="1">Glucosidase 2 subunit beta</fullName>
    </recommendedName>
</protein>
<dbReference type="Pfam" id="PF13015">
    <property type="entry name" value="PRKCSH_1"/>
    <property type="match status" value="1"/>
</dbReference>
<dbReference type="RefSeq" id="XP_068354699.1">
    <property type="nucleotide sequence ID" value="XM_068507987.1"/>
</dbReference>
<dbReference type="PANTHER" id="PTHR12630:SF1">
    <property type="entry name" value="GLUCOSIDASE 2 SUBUNIT BETA"/>
    <property type="match status" value="1"/>
</dbReference>